<dbReference type="Proteomes" id="UP000663570">
    <property type="component" value="Chromosome"/>
</dbReference>
<name>A0ABX7M660_9RHOO</name>
<evidence type="ECO:0000256" key="3">
    <source>
        <dbReference type="ARBA" id="ARBA00023295"/>
    </source>
</evidence>
<dbReference type="InterPro" id="IPR044846">
    <property type="entry name" value="GH10"/>
</dbReference>
<evidence type="ECO:0000313" key="10">
    <source>
        <dbReference type="Proteomes" id="UP000663570"/>
    </source>
</evidence>
<feature type="active site" description="Nucleophile" evidence="5">
    <location>
        <position position="266"/>
    </location>
</feature>
<keyword evidence="3 6" id="KW-0326">Glycosidase</keyword>
<protein>
    <recommendedName>
        <fullName evidence="6">Beta-xylanase</fullName>
        <ecNumber evidence="6">3.2.1.8</ecNumber>
    </recommendedName>
</protein>
<accession>A0ABX7M660</accession>
<dbReference type="EMBL" id="CP071060">
    <property type="protein sequence ID" value="QSI77243.1"/>
    <property type="molecule type" value="Genomic_DNA"/>
</dbReference>
<comment type="similarity">
    <text evidence="6">Belongs to the glycosyl hydrolase 10 (cellulase F) family.</text>
</comment>
<organism evidence="9 10">
    <name type="scientific">Niveibacterium microcysteis</name>
    <dbReference type="NCBI Taxonomy" id="2811415"/>
    <lineage>
        <taxon>Bacteria</taxon>
        <taxon>Pseudomonadati</taxon>
        <taxon>Pseudomonadota</taxon>
        <taxon>Betaproteobacteria</taxon>
        <taxon>Rhodocyclales</taxon>
        <taxon>Rhodocyclaceae</taxon>
        <taxon>Niveibacterium</taxon>
    </lineage>
</organism>
<dbReference type="PANTHER" id="PTHR31490">
    <property type="entry name" value="GLYCOSYL HYDROLASE"/>
    <property type="match status" value="1"/>
</dbReference>
<keyword evidence="2 6" id="KW-0119">Carbohydrate metabolism</keyword>
<dbReference type="Gene3D" id="3.20.20.80">
    <property type="entry name" value="Glycosidases"/>
    <property type="match status" value="1"/>
</dbReference>
<dbReference type="EC" id="3.2.1.8" evidence="6"/>
<dbReference type="RefSeq" id="WP_206254745.1">
    <property type="nucleotide sequence ID" value="NZ_CP071060.1"/>
</dbReference>
<evidence type="ECO:0000256" key="4">
    <source>
        <dbReference type="ARBA" id="ARBA00023326"/>
    </source>
</evidence>
<evidence type="ECO:0000256" key="7">
    <source>
        <dbReference type="SAM" id="SignalP"/>
    </source>
</evidence>
<feature type="chain" id="PRO_5045659121" description="Beta-xylanase" evidence="7">
    <location>
        <begin position="20"/>
        <end position="360"/>
    </location>
</feature>
<evidence type="ECO:0000256" key="6">
    <source>
        <dbReference type="RuleBase" id="RU361174"/>
    </source>
</evidence>
<dbReference type="InterPro" id="IPR001000">
    <property type="entry name" value="GH10_dom"/>
</dbReference>
<dbReference type="SMART" id="SM00633">
    <property type="entry name" value="Glyco_10"/>
    <property type="match status" value="1"/>
</dbReference>
<sequence length="360" mass="39921">MKRWLAAIPLCLGAFSAAAQTQPESLAQAWQGIFKVGAAISPGQVMYGGTLIEQQFNIIVAENAMKAGSLARAGEGQYDFTTADAMVDWALAHKVAVRGHTLVWHNQSVDWMFDDGHGGTAKREVVVARLRKYIHDVVGHFRGRVFAWDVVNEAFVPDEPGTEQVKGWRSSAFYQVIGPEFIALAFQFAHEADPQALLFYNDYSTEHPAKHQMILALIRDLQAKGIPIHGIGHQSHYTIAQPADFKVLEQHIVDIGKLGLTNHITELDISLHRDIKVSSADDATPELLALQAQRYSDLFAMCARQRDKVSAVLTWGISDAGSWLRQWPQARFDAPLLFDDDMEPKPAFDALIKLGKASPR</sequence>
<dbReference type="SUPFAM" id="SSF51445">
    <property type="entry name" value="(Trans)glycosidases"/>
    <property type="match status" value="1"/>
</dbReference>
<dbReference type="PANTHER" id="PTHR31490:SF90">
    <property type="entry name" value="ENDO-1,4-BETA-XYLANASE A"/>
    <property type="match status" value="1"/>
</dbReference>
<reference evidence="9 10" key="1">
    <citation type="submission" date="2021-02" db="EMBL/GenBank/DDBJ databases">
        <title>Niveibacterium changnyeongensis HC41.</title>
        <authorList>
            <person name="Kang M."/>
        </authorList>
    </citation>
    <scope>NUCLEOTIDE SEQUENCE [LARGE SCALE GENOMIC DNA]</scope>
    <source>
        <strain evidence="9 10">HC41</strain>
    </source>
</reference>
<evidence type="ECO:0000256" key="1">
    <source>
        <dbReference type="ARBA" id="ARBA00022801"/>
    </source>
</evidence>
<evidence type="ECO:0000259" key="8">
    <source>
        <dbReference type="PROSITE" id="PS51760"/>
    </source>
</evidence>
<dbReference type="PRINTS" id="PR00134">
    <property type="entry name" value="GLHYDRLASE10"/>
</dbReference>
<comment type="catalytic activity">
    <reaction evidence="6">
        <text>Endohydrolysis of (1-&gt;4)-beta-D-xylosidic linkages in xylans.</text>
        <dbReference type="EC" id="3.2.1.8"/>
    </reaction>
</comment>
<proteinExistence type="inferred from homology"/>
<keyword evidence="1 6" id="KW-0378">Hydrolase</keyword>
<evidence type="ECO:0000256" key="2">
    <source>
        <dbReference type="ARBA" id="ARBA00023277"/>
    </source>
</evidence>
<keyword evidence="10" id="KW-1185">Reference proteome</keyword>
<gene>
    <name evidence="9" type="ORF">JY500_00910</name>
</gene>
<keyword evidence="4 6" id="KW-0624">Polysaccharide degradation</keyword>
<dbReference type="PROSITE" id="PS51760">
    <property type="entry name" value="GH10_2"/>
    <property type="match status" value="1"/>
</dbReference>
<dbReference type="InterPro" id="IPR017853">
    <property type="entry name" value="GH"/>
</dbReference>
<dbReference type="InterPro" id="IPR031158">
    <property type="entry name" value="GH10_AS"/>
</dbReference>
<dbReference type="PROSITE" id="PS00591">
    <property type="entry name" value="GH10_1"/>
    <property type="match status" value="1"/>
</dbReference>
<evidence type="ECO:0000256" key="5">
    <source>
        <dbReference type="PROSITE-ProRule" id="PRU10061"/>
    </source>
</evidence>
<keyword evidence="7" id="KW-0732">Signal</keyword>
<feature type="signal peptide" evidence="7">
    <location>
        <begin position="1"/>
        <end position="19"/>
    </location>
</feature>
<dbReference type="Pfam" id="PF00331">
    <property type="entry name" value="Glyco_hydro_10"/>
    <property type="match status" value="1"/>
</dbReference>
<evidence type="ECO:0000313" key="9">
    <source>
        <dbReference type="EMBL" id="QSI77243.1"/>
    </source>
</evidence>
<feature type="domain" description="GH10" evidence="8">
    <location>
        <begin position="20"/>
        <end position="354"/>
    </location>
</feature>